<sequence length="48" mass="5392">METLQRRDQRLEIALKPNAMGNGMRHPLPACIHKVMLAAVPSILLRTV</sequence>
<reference evidence="1 2" key="1">
    <citation type="submission" date="2018-07" db="EMBL/GenBank/DDBJ databases">
        <title>Genomic Encyclopedia of Type Strains, Phase III (KMG-III): the genomes of soil and plant-associated and newly described type strains.</title>
        <authorList>
            <person name="Whitman W."/>
        </authorList>
    </citation>
    <scope>NUCLEOTIDE SEQUENCE [LARGE SCALE GENOMIC DNA]</scope>
    <source>
        <strain evidence="1 2">31-25a</strain>
    </source>
</reference>
<evidence type="ECO:0000313" key="2">
    <source>
        <dbReference type="Proteomes" id="UP000253324"/>
    </source>
</evidence>
<keyword evidence="2" id="KW-1185">Reference proteome</keyword>
<evidence type="ECO:0000313" key="1">
    <source>
        <dbReference type="EMBL" id="RCW80065.1"/>
    </source>
</evidence>
<dbReference type="AlphaFoldDB" id="A0A368YIR2"/>
<comment type="caution">
    <text evidence="1">The sequence shown here is derived from an EMBL/GenBank/DDBJ whole genome shotgun (WGS) entry which is preliminary data.</text>
</comment>
<dbReference type="EMBL" id="QPJM01000015">
    <property type="protein sequence ID" value="RCW80065.1"/>
    <property type="molecule type" value="Genomic_DNA"/>
</dbReference>
<name>A0A368YIR2_9HYPH</name>
<organism evidence="1 2">
    <name type="scientific">Phyllobacterium bourgognense</name>
    <dbReference type="NCBI Taxonomy" id="314236"/>
    <lineage>
        <taxon>Bacteria</taxon>
        <taxon>Pseudomonadati</taxon>
        <taxon>Pseudomonadota</taxon>
        <taxon>Alphaproteobacteria</taxon>
        <taxon>Hyphomicrobiales</taxon>
        <taxon>Phyllobacteriaceae</taxon>
        <taxon>Phyllobacterium</taxon>
    </lineage>
</organism>
<gene>
    <name evidence="1" type="ORF">C7476_11530</name>
</gene>
<proteinExistence type="predicted"/>
<dbReference type="Proteomes" id="UP000253324">
    <property type="component" value="Unassembled WGS sequence"/>
</dbReference>
<accession>A0A368YIR2</accession>
<protein>
    <submittedName>
        <fullName evidence="1">Uncharacterized protein</fullName>
    </submittedName>
</protein>